<dbReference type="PaxDb" id="3055-EDP02071"/>
<dbReference type="Pfam" id="PF03016">
    <property type="entry name" value="Exostosin_GT47"/>
    <property type="match status" value="2"/>
</dbReference>
<dbReference type="InterPro" id="IPR040911">
    <property type="entry name" value="Exostosin_GT47"/>
</dbReference>
<feature type="disulfide bond" evidence="4">
    <location>
        <begin position="35"/>
        <end position="45"/>
    </location>
</feature>
<dbReference type="InterPro" id="IPR000742">
    <property type="entry name" value="EGF"/>
</dbReference>
<feature type="disulfide bond" evidence="4">
    <location>
        <begin position="194"/>
        <end position="204"/>
    </location>
</feature>
<dbReference type="PROSITE" id="PS01186">
    <property type="entry name" value="EGF_2"/>
    <property type="match status" value="1"/>
</dbReference>
<dbReference type="GeneID" id="5720588"/>
<dbReference type="FunCoup" id="A0A2K3DDX3">
    <property type="interactions" value="553"/>
</dbReference>
<dbReference type="PANTHER" id="PTHR11062:SF376">
    <property type="entry name" value="EXOSTOSIN FAMILY PROTEIN"/>
    <property type="match status" value="1"/>
</dbReference>
<feature type="domain" description="EGF-like" evidence="6">
    <location>
        <begin position="190"/>
        <end position="227"/>
    </location>
</feature>
<keyword evidence="4" id="KW-0245">EGF-like domain</keyword>
<dbReference type="GO" id="GO:0016757">
    <property type="term" value="F:glycosyltransferase activity"/>
    <property type="evidence" value="ECO:0007669"/>
    <property type="project" value="InterPro"/>
</dbReference>
<comment type="similarity">
    <text evidence="2">Belongs to the glycosyltransferase 47 family.</text>
</comment>
<dbReference type="AlphaFoldDB" id="A0A2K3DDX3"/>
<feature type="disulfide bond" evidence="4">
    <location>
        <begin position="217"/>
        <end position="226"/>
    </location>
</feature>
<dbReference type="OrthoDB" id="1924787at2759"/>
<evidence type="ECO:0000256" key="5">
    <source>
        <dbReference type="SAM" id="SignalP"/>
    </source>
</evidence>
<evidence type="ECO:0000313" key="7">
    <source>
        <dbReference type="EMBL" id="PNW78735.1"/>
    </source>
</evidence>
<dbReference type="PROSITE" id="PS50026">
    <property type="entry name" value="EGF_3"/>
    <property type="match status" value="2"/>
</dbReference>
<dbReference type="Gramene" id="PNW78735">
    <property type="protein sequence ID" value="PNW78735"/>
    <property type="gene ID" value="CHLRE_09g388393v5"/>
</dbReference>
<keyword evidence="5" id="KW-0732">Signal</keyword>
<gene>
    <name evidence="7" type="ORF">CHLRE_09g388393v5</name>
</gene>
<keyword evidence="4" id="KW-1015">Disulfide bond</keyword>
<proteinExistence type="inferred from homology"/>
<dbReference type="InterPro" id="IPR004263">
    <property type="entry name" value="Exostosin"/>
</dbReference>
<feature type="domain" description="EGF-like" evidence="6">
    <location>
        <begin position="31"/>
        <end position="64"/>
    </location>
</feature>
<dbReference type="GO" id="GO:0000139">
    <property type="term" value="C:Golgi membrane"/>
    <property type="evidence" value="ECO:0007669"/>
    <property type="project" value="UniProtKB-SubCell"/>
</dbReference>
<keyword evidence="8" id="KW-1185">Reference proteome</keyword>
<dbReference type="Proteomes" id="UP000006906">
    <property type="component" value="Chromosome 9"/>
</dbReference>
<dbReference type="KEGG" id="cre:CHLRE_09g388393v5"/>
<feature type="disulfide bond" evidence="4">
    <location>
        <begin position="54"/>
        <end position="63"/>
    </location>
</feature>
<dbReference type="PANTHER" id="PTHR11062">
    <property type="entry name" value="EXOSTOSIN HEPARAN SULFATE GLYCOSYLTRANSFERASE -RELATED"/>
    <property type="match status" value="1"/>
</dbReference>
<evidence type="ECO:0000256" key="3">
    <source>
        <dbReference type="ARBA" id="ARBA00023034"/>
    </source>
</evidence>
<evidence type="ECO:0000256" key="2">
    <source>
        <dbReference type="ARBA" id="ARBA00010271"/>
    </source>
</evidence>
<feature type="signal peptide" evidence="5">
    <location>
        <begin position="1"/>
        <end position="22"/>
    </location>
</feature>
<organism evidence="7 8">
    <name type="scientific">Chlamydomonas reinhardtii</name>
    <name type="common">Chlamydomonas smithii</name>
    <dbReference type="NCBI Taxonomy" id="3055"/>
    <lineage>
        <taxon>Eukaryota</taxon>
        <taxon>Viridiplantae</taxon>
        <taxon>Chlorophyta</taxon>
        <taxon>core chlorophytes</taxon>
        <taxon>Chlorophyceae</taxon>
        <taxon>CS clade</taxon>
        <taxon>Chlamydomonadales</taxon>
        <taxon>Chlamydomonadaceae</taxon>
        <taxon>Chlamydomonas</taxon>
    </lineage>
</organism>
<name>A0A2K3DDX3_CHLRE</name>
<dbReference type="RefSeq" id="XP_042921091.1">
    <property type="nucleotide sequence ID" value="XM_043065468.1"/>
</dbReference>
<evidence type="ECO:0000313" key="8">
    <source>
        <dbReference type="Proteomes" id="UP000006906"/>
    </source>
</evidence>
<feature type="chain" id="PRO_5014391076" description="EGF-like domain-containing protein" evidence="5">
    <location>
        <begin position="23"/>
        <end position="696"/>
    </location>
</feature>
<sequence>MVMLRRTFVALVCWAWASHTHSSALPAFRTIAKPCPEGCTRAGNCNAETGLCECPFGWTGPVCEVPVLPACRISASQDASSGPPMVGSVFPKNCQCLKQLQNISCLESRYVYDYYLCEHGAFWSWKSMHCFEYSNRPLDQQLSGIPEPDAAGVVWKKGEWLSVVEGQDPFSFGNVSEPPKTAMNSKQFFPLSRCPDRCNERGNCFAWGAGHPPQCDCAAFYSGKACETVEAAHCPLGCSGRGACKGGFCHCQPGWWGLGCSRSKAYEADEYAPHPTRLKIYVYDLPESVVHMRSHSDEWPLHFPIYLAEHEFFNRLLGDWATRTENPWEANLFYIPTFTYYYIGNVGQPGKLFSRVVSYVRHNYPFWNMTGGRNHILTSVNDRGCCDIYRLGPDVQRPIKLVHFAQSGKVALRGRRAAAAAGVNESMLLDGQQLGWFIKERLWEDPALLAALIEYQHLNASGRPRFRGFPRYQWEALWAEKEPCYRPEHDVAFPNYLPATEHGSWTKSLQDAYIYADPATYGGAVTHNSSRPRPVLFSFDGFSKPDMAYSGGVRQGLLALFGNTTRPDVSINKGGGPSLMLRSRFCFTPMGFGWGVRLTQAAMTGCVPVMVQDHVWPTLWDVLPYEKFSIRVSRHNLYRLFEILDSITAEELASLQAGLAHWHRAFVWQPEFGGLAYNYTLESLQRRLSNMWTAMF</sequence>
<keyword evidence="3" id="KW-0333">Golgi apparatus</keyword>
<dbReference type="PROSITE" id="PS00022">
    <property type="entry name" value="EGF_1"/>
    <property type="match status" value="2"/>
</dbReference>
<dbReference type="InParanoid" id="A0A2K3DDX3"/>
<dbReference type="SMART" id="SM00181">
    <property type="entry name" value="EGF"/>
    <property type="match status" value="3"/>
</dbReference>
<evidence type="ECO:0000256" key="4">
    <source>
        <dbReference type="PROSITE-ProRule" id="PRU00076"/>
    </source>
</evidence>
<reference evidence="7 8" key="1">
    <citation type="journal article" date="2007" name="Science">
        <title>The Chlamydomonas genome reveals the evolution of key animal and plant functions.</title>
        <authorList>
            <person name="Merchant S.S."/>
            <person name="Prochnik S.E."/>
            <person name="Vallon O."/>
            <person name="Harris E.H."/>
            <person name="Karpowicz S.J."/>
            <person name="Witman G.B."/>
            <person name="Terry A."/>
            <person name="Salamov A."/>
            <person name="Fritz-Laylin L.K."/>
            <person name="Marechal-Drouard L."/>
            <person name="Marshall W.F."/>
            <person name="Qu L.H."/>
            <person name="Nelson D.R."/>
            <person name="Sanderfoot A.A."/>
            <person name="Spalding M.H."/>
            <person name="Kapitonov V.V."/>
            <person name="Ren Q."/>
            <person name="Ferris P."/>
            <person name="Lindquist E."/>
            <person name="Shapiro H."/>
            <person name="Lucas S.M."/>
            <person name="Grimwood J."/>
            <person name="Schmutz J."/>
            <person name="Cardol P."/>
            <person name="Cerutti H."/>
            <person name="Chanfreau G."/>
            <person name="Chen C.L."/>
            <person name="Cognat V."/>
            <person name="Croft M.T."/>
            <person name="Dent R."/>
            <person name="Dutcher S."/>
            <person name="Fernandez E."/>
            <person name="Fukuzawa H."/>
            <person name="Gonzalez-Ballester D."/>
            <person name="Gonzalez-Halphen D."/>
            <person name="Hallmann A."/>
            <person name="Hanikenne M."/>
            <person name="Hippler M."/>
            <person name="Inwood W."/>
            <person name="Jabbari K."/>
            <person name="Kalanon M."/>
            <person name="Kuras R."/>
            <person name="Lefebvre P.A."/>
            <person name="Lemaire S.D."/>
            <person name="Lobanov A.V."/>
            <person name="Lohr M."/>
            <person name="Manuell A."/>
            <person name="Meier I."/>
            <person name="Mets L."/>
            <person name="Mittag M."/>
            <person name="Mittelmeier T."/>
            <person name="Moroney J.V."/>
            <person name="Moseley J."/>
            <person name="Napoli C."/>
            <person name="Nedelcu A.M."/>
            <person name="Niyogi K."/>
            <person name="Novoselov S.V."/>
            <person name="Paulsen I.T."/>
            <person name="Pazour G."/>
            <person name="Purton S."/>
            <person name="Ral J.P."/>
            <person name="Riano-Pachon D.M."/>
            <person name="Riekhof W."/>
            <person name="Rymarquis L."/>
            <person name="Schroda M."/>
            <person name="Stern D."/>
            <person name="Umen J."/>
            <person name="Willows R."/>
            <person name="Wilson N."/>
            <person name="Zimmer S.L."/>
            <person name="Allmer J."/>
            <person name="Balk J."/>
            <person name="Bisova K."/>
            <person name="Chen C.J."/>
            <person name="Elias M."/>
            <person name="Gendler K."/>
            <person name="Hauser C."/>
            <person name="Lamb M.R."/>
            <person name="Ledford H."/>
            <person name="Long J.C."/>
            <person name="Minagawa J."/>
            <person name="Page M.D."/>
            <person name="Pan J."/>
            <person name="Pootakham W."/>
            <person name="Roje S."/>
            <person name="Rose A."/>
            <person name="Stahlberg E."/>
            <person name="Terauchi A.M."/>
            <person name="Yang P."/>
            <person name="Ball S."/>
            <person name="Bowler C."/>
            <person name="Dieckmann C.L."/>
            <person name="Gladyshev V.N."/>
            <person name="Green P."/>
            <person name="Jorgensen R."/>
            <person name="Mayfield S."/>
            <person name="Mueller-Roeber B."/>
            <person name="Rajamani S."/>
            <person name="Sayre R.T."/>
            <person name="Brokstein P."/>
            <person name="Dubchak I."/>
            <person name="Goodstein D."/>
            <person name="Hornick L."/>
            <person name="Huang Y.W."/>
            <person name="Jhaveri J."/>
            <person name="Luo Y."/>
            <person name="Martinez D."/>
            <person name="Ngau W.C."/>
            <person name="Otillar B."/>
            <person name="Poliakov A."/>
            <person name="Porter A."/>
            <person name="Szajkowski L."/>
            <person name="Werner G."/>
            <person name="Zhou K."/>
            <person name="Grigoriev I.V."/>
            <person name="Rokhsar D.S."/>
            <person name="Grossman A.R."/>
        </authorList>
    </citation>
    <scope>NUCLEOTIDE SEQUENCE [LARGE SCALE GENOMIC DNA]</scope>
    <source>
        <strain evidence="8">CC-503</strain>
    </source>
</reference>
<comment type="caution">
    <text evidence="4">Lacks conserved residue(s) required for the propagation of feature annotation.</text>
</comment>
<protein>
    <recommendedName>
        <fullName evidence="6">EGF-like domain-containing protein</fullName>
    </recommendedName>
</protein>
<evidence type="ECO:0000259" key="6">
    <source>
        <dbReference type="PROSITE" id="PS50026"/>
    </source>
</evidence>
<comment type="subcellular location">
    <subcellularLocation>
        <location evidence="1">Golgi apparatus membrane</location>
        <topology evidence="1">Single-pass type II membrane protein</topology>
    </subcellularLocation>
</comment>
<dbReference type="Gene3D" id="2.10.25.10">
    <property type="entry name" value="Laminin"/>
    <property type="match status" value="1"/>
</dbReference>
<accession>A0A2K3DDX3</accession>
<evidence type="ECO:0000256" key="1">
    <source>
        <dbReference type="ARBA" id="ARBA00004323"/>
    </source>
</evidence>
<dbReference type="ExpressionAtlas" id="A0A2K3DDX3">
    <property type="expression patterns" value="baseline"/>
</dbReference>
<feature type="disulfide bond" evidence="4">
    <location>
        <begin position="198"/>
        <end position="215"/>
    </location>
</feature>
<dbReference type="EMBL" id="CM008970">
    <property type="protein sequence ID" value="PNW78735.1"/>
    <property type="molecule type" value="Genomic_DNA"/>
</dbReference>